<gene>
    <name evidence="1" type="ORF">WJX73_004036</name>
</gene>
<accession>A0AAW1P8P9</accession>
<dbReference type="EMBL" id="JALJOQ010000046">
    <property type="protein sequence ID" value="KAK9805027.1"/>
    <property type="molecule type" value="Genomic_DNA"/>
</dbReference>
<reference evidence="1 2" key="1">
    <citation type="journal article" date="2024" name="Nat. Commun.">
        <title>Phylogenomics reveals the evolutionary origins of lichenization in chlorophyte algae.</title>
        <authorList>
            <person name="Puginier C."/>
            <person name="Libourel C."/>
            <person name="Otte J."/>
            <person name="Skaloud P."/>
            <person name="Haon M."/>
            <person name="Grisel S."/>
            <person name="Petersen M."/>
            <person name="Berrin J.G."/>
            <person name="Delaux P.M."/>
            <person name="Dal Grande F."/>
            <person name="Keller J."/>
        </authorList>
    </citation>
    <scope>NUCLEOTIDE SEQUENCE [LARGE SCALE GENOMIC DNA]</scope>
    <source>
        <strain evidence="1 2">SAG 2036</strain>
    </source>
</reference>
<name>A0AAW1P8P9_9CHLO</name>
<protein>
    <submittedName>
        <fullName evidence="1">Uncharacterized protein</fullName>
    </submittedName>
</protein>
<evidence type="ECO:0000313" key="2">
    <source>
        <dbReference type="Proteomes" id="UP001465755"/>
    </source>
</evidence>
<sequence length="147" mass="16329">MLHTVTQLTSITFSGPAYELGTEHLAALSALRVIDLSNACCTISKALMSTLETLRLLMISEAHLDLNSIPRPDWERADVIGCTRATGHQPAAESDSDDLLPMEPFRSRMEFVYILRSVSITGRSPENDAADAERLQLFDSFWHAHDN</sequence>
<dbReference type="Proteomes" id="UP001465755">
    <property type="component" value="Unassembled WGS sequence"/>
</dbReference>
<organism evidence="1 2">
    <name type="scientific">Symbiochloris irregularis</name>
    <dbReference type="NCBI Taxonomy" id="706552"/>
    <lineage>
        <taxon>Eukaryota</taxon>
        <taxon>Viridiplantae</taxon>
        <taxon>Chlorophyta</taxon>
        <taxon>core chlorophytes</taxon>
        <taxon>Trebouxiophyceae</taxon>
        <taxon>Trebouxiales</taxon>
        <taxon>Trebouxiaceae</taxon>
        <taxon>Symbiochloris</taxon>
    </lineage>
</organism>
<proteinExistence type="predicted"/>
<comment type="caution">
    <text evidence="1">The sequence shown here is derived from an EMBL/GenBank/DDBJ whole genome shotgun (WGS) entry which is preliminary data.</text>
</comment>
<keyword evidence="2" id="KW-1185">Reference proteome</keyword>
<evidence type="ECO:0000313" key="1">
    <source>
        <dbReference type="EMBL" id="KAK9805027.1"/>
    </source>
</evidence>
<dbReference type="AlphaFoldDB" id="A0AAW1P8P9"/>